<proteinExistence type="predicted"/>
<gene>
    <name evidence="1" type="ORF">SAMN04488511_12152</name>
</gene>
<dbReference type="AlphaFoldDB" id="A0A1I0U5Q5"/>
<evidence type="ECO:0000313" key="1">
    <source>
        <dbReference type="EMBL" id="SFA59220.1"/>
    </source>
</evidence>
<organism evidence="1 2">
    <name type="scientific">Pedobacter suwonensis</name>
    <dbReference type="NCBI Taxonomy" id="332999"/>
    <lineage>
        <taxon>Bacteria</taxon>
        <taxon>Pseudomonadati</taxon>
        <taxon>Bacteroidota</taxon>
        <taxon>Sphingobacteriia</taxon>
        <taxon>Sphingobacteriales</taxon>
        <taxon>Sphingobacteriaceae</taxon>
        <taxon>Pedobacter</taxon>
    </lineage>
</organism>
<name>A0A1I0U5Q5_9SPHI</name>
<protein>
    <submittedName>
        <fullName evidence="1">Uncharacterized protein</fullName>
    </submittedName>
</protein>
<sequence length="52" mass="6347">MNSDIFKDRRKSFIDYNETYFWTCTIKDWLNLLEPLNYKQLVLNSLKLIACK</sequence>
<keyword evidence="2" id="KW-1185">Reference proteome</keyword>
<accession>A0A1I0U5Q5</accession>
<reference evidence="2" key="1">
    <citation type="submission" date="2016-10" db="EMBL/GenBank/DDBJ databases">
        <authorList>
            <person name="Varghese N."/>
            <person name="Submissions S."/>
        </authorList>
    </citation>
    <scope>NUCLEOTIDE SEQUENCE [LARGE SCALE GENOMIC DNA]</scope>
    <source>
        <strain evidence="2">DSM 18130</strain>
    </source>
</reference>
<dbReference type="Proteomes" id="UP000198836">
    <property type="component" value="Unassembled WGS sequence"/>
</dbReference>
<dbReference type="EMBL" id="FOJM01000021">
    <property type="protein sequence ID" value="SFA59220.1"/>
    <property type="molecule type" value="Genomic_DNA"/>
</dbReference>
<evidence type="ECO:0000313" key="2">
    <source>
        <dbReference type="Proteomes" id="UP000198836"/>
    </source>
</evidence>